<gene>
    <name evidence="3" type="ORF">JI435_124680</name>
</gene>
<reference evidence="4" key="1">
    <citation type="journal article" date="2021" name="BMC Genomics">
        <title>Chromosome-level genome assembly and manually-curated proteome of model necrotroph Parastagonospora nodorum Sn15 reveals a genome-wide trove of candidate effector homologs, and redundancy of virulence-related functions within an accessory chromosome.</title>
        <authorList>
            <person name="Bertazzoni S."/>
            <person name="Jones D.A.B."/>
            <person name="Phan H.T."/>
            <person name="Tan K.-C."/>
            <person name="Hane J.K."/>
        </authorList>
    </citation>
    <scope>NUCLEOTIDE SEQUENCE [LARGE SCALE GENOMIC DNA]</scope>
    <source>
        <strain evidence="4">SN15 / ATCC MYA-4574 / FGSC 10173)</strain>
    </source>
</reference>
<evidence type="ECO:0000313" key="3">
    <source>
        <dbReference type="EMBL" id="QRD07276.1"/>
    </source>
</evidence>
<organism evidence="3 4">
    <name type="scientific">Phaeosphaeria nodorum (strain SN15 / ATCC MYA-4574 / FGSC 10173)</name>
    <name type="common">Glume blotch fungus</name>
    <name type="synonym">Parastagonospora nodorum</name>
    <dbReference type="NCBI Taxonomy" id="321614"/>
    <lineage>
        <taxon>Eukaryota</taxon>
        <taxon>Fungi</taxon>
        <taxon>Dikarya</taxon>
        <taxon>Ascomycota</taxon>
        <taxon>Pezizomycotina</taxon>
        <taxon>Dothideomycetes</taxon>
        <taxon>Pleosporomycetidae</taxon>
        <taxon>Pleosporales</taxon>
        <taxon>Pleosporineae</taxon>
        <taxon>Phaeosphaeriaceae</taxon>
        <taxon>Parastagonospora</taxon>
    </lineage>
</organism>
<name>A0A7U2NR16_PHANO</name>
<evidence type="ECO:0000256" key="1">
    <source>
        <dbReference type="SAM" id="MobiDB-lite"/>
    </source>
</evidence>
<feature type="domain" description="T6SS Phospholipase effector Tle1-like catalytic" evidence="2">
    <location>
        <begin position="12"/>
        <end position="287"/>
    </location>
</feature>
<dbReference type="OrthoDB" id="59699at2759"/>
<evidence type="ECO:0000313" key="4">
    <source>
        <dbReference type="Proteomes" id="UP000663193"/>
    </source>
</evidence>
<dbReference type="VEuPathDB" id="FungiDB:JI435_124680"/>
<sequence length="540" mass="59476">MMPSSDSARPSKRLVIFCDGTWVGRETNVPGAPASNIRQLANMVGEVQYNGSNIEESAVHPLRVHSHVQSGSSSDSVIAGYQEGVGLNRTFLDYIWDGATASAIGDECIAVYKFIVENYTDEHEIWLFGFSRGAFTVRCVAGMINNCGIIKRLPEFTDDEVHRLCYDVFRTYRSALPNDGPHSDSSLKLKGDANHIWQVSRPIRFMGLIDTVGALGIPRLNAGIGFDWAPFEFFDQNMSSVVQEVYHAPCLHDRLWMFQPCLVYPGSGKDKTRVHQKWFPGTHYDVGRMTFRFVRQSPANWIEKVVGALPDLLSRTIFPNEVLSDCVLRFLLEGIRDVDSSSSNPLIPDIHDVISHLDKLITHPVPNSTGSGDIYGDVLNYAPGGILLGSLQRVGKAFTSTLNTVLPQLGSNIQDLLGIKAIIGILTATSDRRIPGGEEDVFAYAEEQVLFVEGVQESVIVAEKADMRGVNEWGKVRYESKTFENWVLWKRVFGGGELEVMNGNGNGEETNGKGEESNGGGDANGNGKKKNKKKTDKAGV</sequence>
<dbReference type="Proteomes" id="UP000663193">
    <property type="component" value="Chromosome 22"/>
</dbReference>
<feature type="region of interest" description="Disordered" evidence="1">
    <location>
        <begin position="502"/>
        <end position="540"/>
    </location>
</feature>
<dbReference type="PANTHER" id="PTHR33840">
    <property type="match status" value="1"/>
</dbReference>
<keyword evidence="4" id="KW-1185">Reference proteome</keyword>
<dbReference type="PANTHER" id="PTHR33840:SF16">
    <property type="entry name" value="DUF2235 DOMAIN-CONTAINING PROTEIN"/>
    <property type="match status" value="1"/>
</dbReference>
<proteinExistence type="predicted"/>
<dbReference type="Pfam" id="PF09994">
    <property type="entry name" value="T6SS_Tle1-like_cat"/>
    <property type="match status" value="1"/>
</dbReference>
<dbReference type="InterPro" id="IPR018712">
    <property type="entry name" value="Tle1-like_cat"/>
</dbReference>
<dbReference type="AlphaFoldDB" id="A0A7U2NR16"/>
<evidence type="ECO:0000259" key="2">
    <source>
        <dbReference type="Pfam" id="PF09994"/>
    </source>
</evidence>
<feature type="compositionally biased region" description="Basic residues" evidence="1">
    <location>
        <begin position="527"/>
        <end position="540"/>
    </location>
</feature>
<accession>A0A7U2NR16</accession>
<protein>
    <recommendedName>
        <fullName evidence="2">T6SS Phospholipase effector Tle1-like catalytic domain-containing protein</fullName>
    </recommendedName>
</protein>
<dbReference type="EMBL" id="CP069044">
    <property type="protein sequence ID" value="QRD07276.1"/>
    <property type="molecule type" value="Genomic_DNA"/>
</dbReference>